<protein>
    <submittedName>
        <fullName evidence="1">Uncharacterized protein</fullName>
    </submittedName>
</protein>
<reference evidence="1" key="1">
    <citation type="submission" date="2019-08" db="EMBL/GenBank/DDBJ databases">
        <authorList>
            <person name="Kucharzyk K."/>
            <person name="Murdoch R.W."/>
            <person name="Higgins S."/>
            <person name="Loffler F."/>
        </authorList>
    </citation>
    <scope>NUCLEOTIDE SEQUENCE</scope>
</reference>
<accession>A0A644TZY7</accession>
<dbReference type="EMBL" id="VSSQ01000066">
    <property type="protein sequence ID" value="MPL72538.1"/>
    <property type="molecule type" value="Genomic_DNA"/>
</dbReference>
<evidence type="ECO:0000313" key="1">
    <source>
        <dbReference type="EMBL" id="MPL72538.1"/>
    </source>
</evidence>
<organism evidence="1">
    <name type="scientific">bioreactor metagenome</name>
    <dbReference type="NCBI Taxonomy" id="1076179"/>
    <lineage>
        <taxon>unclassified sequences</taxon>
        <taxon>metagenomes</taxon>
        <taxon>ecological metagenomes</taxon>
    </lineage>
</organism>
<proteinExistence type="predicted"/>
<comment type="caution">
    <text evidence="1">The sequence shown here is derived from an EMBL/GenBank/DDBJ whole genome shotgun (WGS) entry which is preliminary data.</text>
</comment>
<sequence length="62" mass="7367">MERIELERWGVTPLDERELLVHGGGRLKKLLEVIDEVVKLIEKAEKYWPNFKEGFKEGWEKA</sequence>
<dbReference type="AlphaFoldDB" id="A0A644TZY7"/>
<name>A0A644TZY7_9ZZZZ</name>
<gene>
    <name evidence="1" type="ORF">SDC9_18323</name>
</gene>